<protein>
    <submittedName>
        <fullName evidence="1">DUF2336 domain-containing protein</fullName>
    </submittedName>
</protein>
<accession>A0A947DAL2</accession>
<reference evidence="1 2" key="1">
    <citation type="submission" date="2021-06" db="EMBL/GenBank/DDBJ databases">
        <authorList>
            <person name="Grouzdev D.S."/>
            <person name="Koziaeva V."/>
        </authorList>
    </citation>
    <scope>NUCLEOTIDE SEQUENCE [LARGE SCALE GENOMIC DNA]</scope>
    <source>
        <strain evidence="1 2">22</strain>
    </source>
</reference>
<organism evidence="1 2">
    <name type="scientific">Prosthecodimorpha staleyi</name>
    <dbReference type="NCBI Taxonomy" id="2840188"/>
    <lineage>
        <taxon>Bacteria</taxon>
        <taxon>Pseudomonadati</taxon>
        <taxon>Pseudomonadota</taxon>
        <taxon>Alphaproteobacteria</taxon>
        <taxon>Hyphomicrobiales</taxon>
        <taxon>Ancalomicrobiaceae</taxon>
        <taxon>Prosthecodimorpha</taxon>
    </lineage>
</organism>
<sequence>MLNRLVELARAGLGEERRELFLAVSDLFVEGAERYNDREIVLFGEVLGAILHQTQVTDRAVVSERVAHVGRTPRALALAFAEDEAPVAAPVLRYSSVLTDDDLVAITGRKSDQHRIAIAQRETLPEKVTDALVDHGGDAVLETVTRNRGARFSGRATTRLADVAATNHRLAHAMIDRSDFPPAVIDNVIRIISPAARRALGDMARADRVKLDEVVEAAADTMEVARLDMHRQRAEVRAMVVDVQNGRKPTDEVLASLIRQKRVMDVIYVLAELAEVPESHVSNALHKVNSTAIAVICRHLEISTAVYGELTGLRCERLCLGATQAEQMLREYRDMTPGTADRALKFHQKRSSSRMSSR</sequence>
<dbReference type="Pfam" id="PF10098">
    <property type="entry name" value="DUF2336"/>
    <property type="match status" value="1"/>
</dbReference>
<dbReference type="AlphaFoldDB" id="A0A947DAL2"/>
<evidence type="ECO:0000313" key="1">
    <source>
        <dbReference type="EMBL" id="MBT9291687.1"/>
    </source>
</evidence>
<name>A0A947DAL2_9HYPH</name>
<dbReference type="RefSeq" id="WP_261970223.1">
    <property type="nucleotide sequence ID" value="NZ_JAHHZF010000010.1"/>
</dbReference>
<gene>
    <name evidence="1" type="ORF">KL771_19630</name>
</gene>
<dbReference type="EMBL" id="JAHHZF010000010">
    <property type="protein sequence ID" value="MBT9291687.1"/>
    <property type="molecule type" value="Genomic_DNA"/>
</dbReference>
<evidence type="ECO:0000313" key="2">
    <source>
        <dbReference type="Proteomes" id="UP000766595"/>
    </source>
</evidence>
<comment type="caution">
    <text evidence="1">The sequence shown here is derived from an EMBL/GenBank/DDBJ whole genome shotgun (WGS) entry which is preliminary data.</text>
</comment>
<dbReference type="Proteomes" id="UP000766595">
    <property type="component" value="Unassembled WGS sequence"/>
</dbReference>
<dbReference type="InterPro" id="IPR019285">
    <property type="entry name" value="DUF2336"/>
</dbReference>
<proteinExistence type="predicted"/>
<keyword evidence="2" id="KW-1185">Reference proteome</keyword>